<name>A0ABM7ZXP3_STRNI</name>
<dbReference type="SUPFAM" id="SSF46689">
    <property type="entry name" value="Homeodomain-like"/>
    <property type="match status" value="1"/>
</dbReference>
<dbReference type="EMBL" id="AP026073">
    <property type="protein sequence ID" value="BDM71132.1"/>
    <property type="molecule type" value="Genomic_DNA"/>
</dbReference>
<dbReference type="Proteomes" id="UP001059597">
    <property type="component" value="Chromosome"/>
</dbReference>
<reference evidence="7" key="1">
    <citation type="submission" date="2022-06" db="EMBL/GenBank/DDBJ databases">
        <title>Complete genome sequence of Streptomyces nigrescens HEK616.</title>
        <authorList>
            <person name="Asamizu S."/>
            <person name="Onaka H."/>
        </authorList>
    </citation>
    <scope>NUCLEOTIDE SEQUENCE</scope>
    <source>
        <strain evidence="7">HEK616</strain>
    </source>
</reference>
<keyword evidence="8" id="KW-1185">Reference proteome</keyword>
<sequence>MPKKVDHEARRQEISAALWRIAVTRGLDGASLRDVAAEAGISLGRLQHYFRTKDEMLLFALRRINQLAADRVRERIEALAGEPTPREVLRACLSGMLPLDEKSRTGLLVGAAYYVRAVHDPALRAEAQQGIPELRDFFVSQLQRAVERGELDPGRATAEEAMLLIGTVDGLATYVLLDVHEPETALRLLDRCLDNLFGKG</sequence>
<keyword evidence="4" id="KW-0804">Transcription</keyword>
<keyword evidence="2" id="KW-0805">Transcription regulation</keyword>
<dbReference type="RefSeq" id="WP_261954774.1">
    <property type="nucleotide sequence ID" value="NZ_AP026073.1"/>
</dbReference>
<dbReference type="InterPro" id="IPR039538">
    <property type="entry name" value="BetI_C"/>
</dbReference>
<gene>
    <name evidence="7" type="primary">pksA_1</name>
    <name evidence="7" type="ORF">HEK616_46190</name>
</gene>
<dbReference type="Gene3D" id="1.10.357.10">
    <property type="entry name" value="Tetracycline Repressor, domain 2"/>
    <property type="match status" value="1"/>
</dbReference>
<dbReference type="InterPro" id="IPR001647">
    <property type="entry name" value="HTH_TetR"/>
</dbReference>
<protein>
    <submittedName>
        <fullName evidence="7">HTH-type transcriptional regulator PksA</fullName>
    </submittedName>
</protein>
<evidence type="ECO:0000256" key="5">
    <source>
        <dbReference type="PROSITE-ProRule" id="PRU00335"/>
    </source>
</evidence>
<dbReference type="InterPro" id="IPR036271">
    <property type="entry name" value="Tet_transcr_reg_TetR-rel_C_sf"/>
</dbReference>
<dbReference type="PANTHER" id="PTHR30055">
    <property type="entry name" value="HTH-TYPE TRANSCRIPTIONAL REGULATOR RUTR"/>
    <property type="match status" value="1"/>
</dbReference>
<dbReference type="Pfam" id="PF13977">
    <property type="entry name" value="TetR_C_6"/>
    <property type="match status" value="1"/>
</dbReference>
<dbReference type="Pfam" id="PF00440">
    <property type="entry name" value="TetR_N"/>
    <property type="match status" value="1"/>
</dbReference>
<dbReference type="SUPFAM" id="SSF48498">
    <property type="entry name" value="Tetracyclin repressor-like, C-terminal domain"/>
    <property type="match status" value="1"/>
</dbReference>
<keyword evidence="3 5" id="KW-0238">DNA-binding</keyword>
<feature type="DNA-binding region" description="H-T-H motif" evidence="5">
    <location>
        <begin position="31"/>
        <end position="50"/>
    </location>
</feature>
<evidence type="ECO:0000256" key="4">
    <source>
        <dbReference type="ARBA" id="ARBA00023163"/>
    </source>
</evidence>
<evidence type="ECO:0000313" key="8">
    <source>
        <dbReference type="Proteomes" id="UP001059597"/>
    </source>
</evidence>
<dbReference type="PROSITE" id="PS50977">
    <property type="entry name" value="HTH_TETR_2"/>
    <property type="match status" value="1"/>
</dbReference>
<dbReference type="InterPro" id="IPR009057">
    <property type="entry name" value="Homeodomain-like_sf"/>
</dbReference>
<evidence type="ECO:0000256" key="2">
    <source>
        <dbReference type="ARBA" id="ARBA00023015"/>
    </source>
</evidence>
<evidence type="ECO:0000256" key="3">
    <source>
        <dbReference type="ARBA" id="ARBA00023125"/>
    </source>
</evidence>
<evidence type="ECO:0000256" key="1">
    <source>
        <dbReference type="ARBA" id="ARBA00022491"/>
    </source>
</evidence>
<evidence type="ECO:0000259" key="6">
    <source>
        <dbReference type="PROSITE" id="PS50977"/>
    </source>
</evidence>
<dbReference type="PANTHER" id="PTHR30055:SF234">
    <property type="entry name" value="HTH-TYPE TRANSCRIPTIONAL REGULATOR BETI"/>
    <property type="match status" value="1"/>
</dbReference>
<proteinExistence type="predicted"/>
<dbReference type="InterPro" id="IPR050109">
    <property type="entry name" value="HTH-type_TetR-like_transc_reg"/>
</dbReference>
<accession>A0ABM7ZXP3</accession>
<evidence type="ECO:0000313" key="7">
    <source>
        <dbReference type="EMBL" id="BDM71132.1"/>
    </source>
</evidence>
<organism evidence="7 8">
    <name type="scientific">Streptomyces nigrescens</name>
    <dbReference type="NCBI Taxonomy" id="1920"/>
    <lineage>
        <taxon>Bacteria</taxon>
        <taxon>Bacillati</taxon>
        <taxon>Actinomycetota</taxon>
        <taxon>Actinomycetes</taxon>
        <taxon>Kitasatosporales</taxon>
        <taxon>Streptomycetaceae</taxon>
        <taxon>Streptomyces</taxon>
    </lineage>
</organism>
<keyword evidence="1" id="KW-0678">Repressor</keyword>
<feature type="domain" description="HTH tetR-type" evidence="6">
    <location>
        <begin position="8"/>
        <end position="68"/>
    </location>
</feature>